<reference evidence="2 3" key="1">
    <citation type="submission" date="2018-10" db="EMBL/GenBank/DDBJ databases">
        <title>Bacillus Keqinensis sp. nov., a moderately halophilic bacterium isolated from a saline-alkaline lake.</title>
        <authorList>
            <person name="Wang H."/>
        </authorList>
    </citation>
    <scope>NUCLEOTIDE SEQUENCE [LARGE SCALE GENOMIC DNA]</scope>
    <source>
        <strain evidence="2 3">KQ-3</strain>
    </source>
</reference>
<proteinExistence type="predicted"/>
<gene>
    <name evidence="2" type="ORF">EBO34_12995</name>
</gene>
<protein>
    <recommendedName>
        <fullName evidence="1">PhoU domain-containing protein</fullName>
    </recommendedName>
</protein>
<dbReference type="InterPro" id="IPR028366">
    <property type="entry name" value="PhoU"/>
</dbReference>
<dbReference type="GO" id="GO:0030643">
    <property type="term" value="P:intracellular phosphate ion homeostasis"/>
    <property type="evidence" value="ECO:0007669"/>
    <property type="project" value="InterPro"/>
</dbReference>
<evidence type="ECO:0000313" key="2">
    <source>
        <dbReference type="EMBL" id="RNA67634.1"/>
    </source>
</evidence>
<dbReference type="PANTHER" id="PTHR42930">
    <property type="entry name" value="PHOSPHATE-SPECIFIC TRANSPORT SYSTEM ACCESSORY PROTEIN PHOU"/>
    <property type="match status" value="1"/>
</dbReference>
<dbReference type="InterPro" id="IPR038078">
    <property type="entry name" value="PhoU-like_sf"/>
</dbReference>
<comment type="caution">
    <text evidence="2">The sequence shown here is derived from an EMBL/GenBank/DDBJ whole genome shotgun (WGS) entry which is preliminary data.</text>
</comment>
<sequence length="210" mass="24451">MAPIMKNFSYEMNKVHDRLLVLAEMTEGQFALTQSVVAHGATHVNKVKKLDRDIDEKYEEIQEGILNMFIIQTPLPNEIKALTTIMRMSGELERIGDQMVNMMASCEHLNHKDSRSYATTVIEMLGHAGRMHEMCTSILKIYDEEKATTIIETDRLVDQAFHHFRTELPQLIQEHPQYIEDFMQYFLISRYIERAADHIVNIVKRINLIT</sequence>
<dbReference type="PANTHER" id="PTHR42930:SF3">
    <property type="entry name" value="PHOSPHATE-SPECIFIC TRANSPORT SYSTEM ACCESSORY PROTEIN PHOU"/>
    <property type="match status" value="1"/>
</dbReference>
<dbReference type="EMBL" id="RHIB01000002">
    <property type="protein sequence ID" value="RNA67634.1"/>
    <property type="molecule type" value="Genomic_DNA"/>
</dbReference>
<dbReference type="Pfam" id="PF01895">
    <property type="entry name" value="PhoU"/>
    <property type="match status" value="2"/>
</dbReference>
<organism evidence="2 3">
    <name type="scientific">Alteribacter keqinensis</name>
    <dbReference type="NCBI Taxonomy" id="2483800"/>
    <lineage>
        <taxon>Bacteria</taxon>
        <taxon>Bacillati</taxon>
        <taxon>Bacillota</taxon>
        <taxon>Bacilli</taxon>
        <taxon>Bacillales</taxon>
        <taxon>Bacillaceae</taxon>
        <taxon>Alteribacter</taxon>
    </lineage>
</organism>
<dbReference type="Proteomes" id="UP000278746">
    <property type="component" value="Unassembled WGS sequence"/>
</dbReference>
<name>A0A3M7TPS4_9BACI</name>
<dbReference type="AlphaFoldDB" id="A0A3M7TPS4"/>
<dbReference type="SUPFAM" id="SSF109755">
    <property type="entry name" value="PhoU-like"/>
    <property type="match status" value="1"/>
</dbReference>
<evidence type="ECO:0000313" key="3">
    <source>
        <dbReference type="Proteomes" id="UP000278746"/>
    </source>
</evidence>
<dbReference type="RefSeq" id="WP_122899230.1">
    <property type="nucleotide sequence ID" value="NZ_RHIB01000002.1"/>
</dbReference>
<feature type="domain" description="PhoU" evidence="1">
    <location>
        <begin position="22"/>
        <end position="103"/>
    </location>
</feature>
<accession>A0A3M7TPS4</accession>
<feature type="domain" description="PhoU" evidence="1">
    <location>
        <begin position="122"/>
        <end position="206"/>
    </location>
</feature>
<evidence type="ECO:0000259" key="1">
    <source>
        <dbReference type="Pfam" id="PF01895"/>
    </source>
</evidence>
<dbReference type="InterPro" id="IPR026022">
    <property type="entry name" value="PhoU_dom"/>
</dbReference>
<dbReference type="OrthoDB" id="9814256at2"/>
<dbReference type="Gene3D" id="1.20.58.220">
    <property type="entry name" value="Phosphate transport system protein phou homolog 2, domain 2"/>
    <property type="match status" value="1"/>
</dbReference>
<dbReference type="GO" id="GO:0045936">
    <property type="term" value="P:negative regulation of phosphate metabolic process"/>
    <property type="evidence" value="ECO:0007669"/>
    <property type="project" value="InterPro"/>
</dbReference>
<keyword evidence="3" id="KW-1185">Reference proteome</keyword>